<evidence type="ECO:0000256" key="9">
    <source>
        <dbReference type="ARBA" id="ARBA00045241"/>
    </source>
</evidence>
<sequence>MENISVSKGIFPMRGNYFIGGKGKRVKNKFFTNELSYKAYKKAWSVIENVAEEINVNMFKQILSDLQNYIGNIRDNIRDEITNEIPTAILLTGINLPDHDVLFRKLTSKLSSITRHIAVIQSRDSSNMKNLIEETVFQLINNSNEESINIDVRKSHCTFRLLEAWYFEKCDINTPLVIIIPDFESFNATILRDFILVLSCYAKTMKFVLVFGVATTLHAIHRSLSYDVTSKLRVQVFHTPTQMKSLSDVLEGTVLSGKTPFKLTGSAFKLLTDIFLFYDFSVDNFLQGFKICMDLHFHGNNYTALCCERENIPEQIDKLTIDDLNELKKLPSINNYLRKIFNDKWENIDNEEFKNIIIKLLNDYHDSMSGFYPILKCFHYLTYSLPGAPMGKELRHVYASAVTCDLAQMQEYKESMRLLNFTSKGELILQIKKLLEIIKESENNILHNVESDLTNHLKIIRDASLETITDKSEAIEFNPKGTRRQFHDQLKKMSQKQVTSPFKEAQTNLLNYLDKIFRQFLINPNRLPASEIFCFSDAYTTKHHLRGSLRSVIHTGLNDPQIYLKCDCCKLEKEETIQPTLPDLSIIYKLHLESKKLINMYDWLQAFLTIVEPNNDPNSEREIDPKMQARFTQAVAELQFLGFIKTSRKKTDHVKRLT</sequence>
<evidence type="ECO:0000256" key="6">
    <source>
        <dbReference type="ARBA" id="ARBA00023125"/>
    </source>
</evidence>
<reference evidence="13" key="2">
    <citation type="submission" date="2023-03" db="EMBL/GenBank/DDBJ databases">
        <authorList>
            <person name="Inwood S.N."/>
            <person name="Skelly J.G."/>
            <person name="Guhlin J."/>
            <person name="Harrop T.W.R."/>
            <person name="Goldson S.G."/>
            <person name="Dearden P.K."/>
        </authorList>
    </citation>
    <scope>NUCLEOTIDE SEQUENCE</scope>
    <source>
        <strain evidence="13">Irish</strain>
        <tissue evidence="13">Whole body</tissue>
    </source>
</reference>
<dbReference type="Pfam" id="PF19675">
    <property type="entry name" value="ORC3_ins"/>
    <property type="match status" value="1"/>
</dbReference>
<keyword evidence="4" id="KW-0597">Phosphoprotein</keyword>
<dbReference type="GO" id="GO:0006270">
    <property type="term" value="P:DNA replication initiation"/>
    <property type="evidence" value="ECO:0007669"/>
    <property type="project" value="TreeGrafter"/>
</dbReference>
<dbReference type="GO" id="GO:0031261">
    <property type="term" value="C:DNA replication preinitiation complex"/>
    <property type="evidence" value="ECO:0007669"/>
    <property type="project" value="TreeGrafter"/>
</dbReference>
<reference evidence="13" key="1">
    <citation type="journal article" date="2023" name="bioRxiv">
        <title>Scaffold-level genome assemblies of two parasitoid biocontrol wasps reveal the parthenogenesis mechanism and an associated novel virus.</title>
        <authorList>
            <person name="Inwood S."/>
            <person name="Skelly J."/>
            <person name="Guhlin J."/>
            <person name="Harrop T."/>
            <person name="Goldson S."/>
            <person name="Dearden P."/>
        </authorList>
    </citation>
    <scope>NUCLEOTIDE SEQUENCE</scope>
    <source>
        <strain evidence="13">Irish</strain>
        <tissue evidence="13">Whole body</tissue>
    </source>
</reference>
<evidence type="ECO:0000259" key="11">
    <source>
        <dbReference type="Pfam" id="PF18137"/>
    </source>
</evidence>
<dbReference type="InterPro" id="IPR020795">
    <property type="entry name" value="ORC3"/>
</dbReference>
<keyword evidence="6" id="KW-0238">DNA-binding</keyword>
<dbReference type="EMBL" id="JAQQBS010001425">
    <property type="protein sequence ID" value="KAK0157800.1"/>
    <property type="molecule type" value="Genomic_DNA"/>
</dbReference>
<comment type="subcellular location">
    <subcellularLocation>
        <location evidence="1">Nucleus</location>
    </subcellularLocation>
</comment>
<keyword evidence="14" id="KW-1185">Reference proteome</keyword>
<comment type="similarity">
    <text evidence="2">Belongs to the ORC3 family.</text>
</comment>
<dbReference type="InterPro" id="IPR045663">
    <property type="entry name" value="ORC3_ins"/>
</dbReference>
<evidence type="ECO:0000256" key="5">
    <source>
        <dbReference type="ARBA" id="ARBA00022705"/>
    </source>
</evidence>
<dbReference type="GO" id="GO:0005664">
    <property type="term" value="C:nuclear origin of replication recognition complex"/>
    <property type="evidence" value="ECO:0007669"/>
    <property type="project" value="InterPro"/>
</dbReference>
<evidence type="ECO:0000256" key="4">
    <source>
        <dbReference type="ARBA" id="ARBA00022553"/>
    </source>
</evidence>
<comment type="function">
    <text evidence="9">Component of the origin recognition complex (ORC) that binds origins of replication. DNA-binding is ATP-dependent. The specific DNA sequences that define origins of replication have not been identified yet. ORC is required to assemble the pre-replication complex necessary to initiate DNA replication. Binds histone H3 and H4 trimethylation marks H3K9me3, H3K27me3 and H4K20me3.</text>
</comment>
<gene>
    <name evidence="13" type="ORF">PV328_011491</name>
</gene>
<feature type="domain" description="Origin recognition complex subunit 3 winged helix C-terminal" evidence="11">
    <location>
        <begin position="550"/>
        <end position="658"/>
    </location>
</feature>
<proteinExistence type="inferred from homology"/>
<dbReference type="GO" id="GO:0003688">
    <property type="term" value="F:DNA replication origin binding"/>
    <property type="evidence" value="ECO:0007669"/>
    <property type="project" value="TreeGrafter"/>
</dbReference>
<dbReference type="Proteomes" id="UP001168990">
    <property type="component" value="Unassembled WGS sequence"/>
</dbReference>
<comment type="subunit">
    <text evidence="8">Component of ORC, a complex composed of at least 6 subunits: ORC1, ORC2, ORC3, ORC4, ORC5 and ORC6. ORC is regulated in a cell-cycle dependent manner. It is sequentially assembled at the exit from anaphase of mitosis and disassembled as cells enter S phase.</text>
</comment>
<dbReference type="InterPro" id="IPR045667">
    <property type="entry name" value="ORC3_N"/>
</dbReference>
<dbReference type="InterPro" id="IPR040855">
    <property type="entry name" value="ORC_WH_C"/>
</dbReference>
<evidence type="ECO:0000256" key="1">
    <source>
        <dbReference type="ARBA" id="ARBA00004123"/>
    </source>
</evidence>
<feature type="domain" description="Origin recognition complex subunit 3 insertion" evidence="12">
    <location>
        <begin position="316"/>
        <end position="538"/>
    </location>
</feature>
<organism evidence="13 14">
    <name type="scientific">Microctonus aethiopoides</name>
    <dbReference type="NCBI Taxonomy" id="144406"/>
    <lineage>
        <taxon>Eukaryota</taxon>
        <taxon>Metazoa</taxon>
        <taxon>Ecdysozoa</taxon>
        <taxon>Arthropoda</taxon>
        <taxon>Hexapoda</taxon>
        <taxon>Insecta</taxon>
        <taxon>Pterygota</taxon>
        <taxon>Neoptera</taxon>
        <taxon>Endopterygota</taxon>
        <taxon>Hymenoptera</taxon>
        <taxon>Apocrita</taxon>
        <taxon>Ichneumonoidea</taxon>
        <taxon>Braconidae</taxon>
        <taxon>Euphorinae</taxon>
        <taxon>Microctonus</taxon>
    </lineage>
</organism>
<evidence type="ECO:0000259" key="12">
    <source>
        <dbReference type="Pfam" id="PF19675"/>
    </source>
</evidence>
<name>A0AA39EY43_9HYME</name>
<evidence type="ECO:0000313" key="14">
    <source>
        <dbReference type="Proteomes" id="UP001168990"/>
    </source>
</evidence>
<evidence type="ECO:0000256" key="8">
    <source>
        <dbReference type="ARBA" id="ARBA00026084"/>
    </source>
</evidence>
<evidence type="ECO:0000256" key="2">
    <source>
        <dbReference type="ARBA" id="ARBA00010977"/>
    </source>
</evidence>
<feature type="domain" description="Origin recognition complex subunit 3 N-terminal" evidence="10">
    <location>
        <begin position="32"/>
        <end position="305"/>
    </location>
</feature>
<dbReference type="PANTHER" id="PTHR12748">
    <property type="entry name" value="ORIGIN RECOGNITION COMPLEX SUBUNIT 3"/>
    <property type="match status" value="1"/>
</dbReference>
<accession>A0AA39EY43</accession>
<comment type="caution">
    <text evidence="13">The sequence shown here is derived from an EMBL/GenBank/DDBJ whole genome shotgun (WGS) entry which is preliminary data.</text>
</comment>
<dbReference type="GO" id="GO:0005656">
    <property type="term" value="C:nuclear pre-replicative complex"/>
    <property type="evidence" value="ECO:0007669"/>
    <property type="project" value="TreeGrafter"/>
</dbReference>
<protein>
    <recommendedName>
        <fullName evidence="3">Origin recognition complex subunit 3</fullName>
    </recommendedName>
</protein>
<evidence type="ECO:0000256" key="7">
    <source>
        <dbReference type="ARBA" id="ARBA00023242"/>
    </source>
</evidence>
<evidence type="ECO:0000313" key="13">
    <source>
        <dbReference type="EMBL" id="KAK0157800.1"/>
    </source>
</evidence>
<dbReference type="AlphaFoldDB" id="A0AA39EY43"/>
<dbReference type="Pfam" id="PF07034">
    <property type="entry name" value="ORC3_N"/>
    <property type="match status" value="1"/>
</dbReference>
<dbReference type="PANTHER" id="PTHR12748:SF0">
    <property type="entry name" value="ORIGIN RECOGNITION COMPLEX SUBUNIT 3"/>
    <property type="match status" value="1"/>
</dbReference>
<dbReference type="Pfam" id="PF18137">
    <property type="entry name" value="WHD_ORC"/>
    <property type="match status" value="1"/>
</dbReference>
<evidence type="ECO:0000256" key="3">
    <source>
        <dbReference type="ARBA" id="ARBA00019085"/>
    </source>
</evidence>
<evidence type="ECO:0000259" key="10">
    <source>
        <dbReference type="Pfam" id="PF07034"/>
    </source>
</evidence>
<keyword evidence="7" id="KW-0539">Nucleus</keyword>
<dbReference type="CDD" id="cd20704">
    <property type="entry name" value="Orc3"/>
    <property type="match status" value="1"/>
</dbReference>
<keyword evidence="5" id="KW-0235">DNA replication</keyword>